<feature type="coiled-coil region" evidence="1">
    <location>
        <begin position="2"/>
        <end position="29"/>
    </location>
</feature>
<keyword evidence="4" id="KW-0548">Nucleotidyltransferase</keyword>
<dbReference type="EC" id="2.7.7.7" evidence="4"/>
<evidence type="ECO:0000313" key="4">
    <source>
        <dbReference type="EMBL" id="KOG59246.1"/>
    </source>
</evidence>
<proteinExistence type="predicted"/>
<keyword evidence="4" id="KW-0808">Transferase</keyword>
<name>A0ABR5IT96_9ACTN</name>
<organism evidence="4 5">
    <name type="scientific">Streptomyces varsoviensis</name>
    <dbReference type="NCBI Taxonomy" id="67373"/>
    <lineage>
        <taxon>Bacteria</taxon>
        <taxon>Bacillati</taxon>
        <taxon>Actinomycetota</taxon>
        <taxon>Actinomycetes</taxon>
        <taxon>Kitasatosporales</taxon>
        <taxon>Streptomycetaceae</taxon>
        <taxon>Streptomyces</taxon>
    </lineage>
</organism>
<feature type="region of interest" description="Disordered" evidence="2">
    <location>
        <begin position="36"/>
        <end position="68"/>
    </location>
</feature>
<feature type="domain" description="DNA polymerase III delta subunit C-terminal" evidence="3">
    <location>
        <begin position="79"/>
        <end position="135"/>
    </location>
</feature>
<dbReference type="GO" id="GO:0003887">
    <property type="term" value="F:DNA-directed DNA polymerase activity"/>
    <property type="evidence" value="ECO:0007669"/>
    <property type="project" value="UniProtKB-EC"/>
</dbReference>
<dbReference type="Proteomes" id="UP000037020">
    <property type="component" value="Unassembled WGS sequence"/>
</dbReference>
<evidence type="ECO:0000256" key="2">
    <source>
        <dbReference type="SAM" id="MobiDB-lite"/>
    </source>
</evidence>
<gene>
    <name evidence="4" type="ORF">ADK38_42675</name>
</gene>
<reference evidence="4 5" key="1">
    <citation type="submission" date="2015-07" db="EMBL/GenBank/DDBJ databases">
        <authorList>
            <person name="Ju K.-S."/>
            <person name="Doroghazi J.R."/>
            <person name="Metcalf W.W."/>
        </authorList>
    </citation>
    <scope>NUCLEOTIDE SEQUENCE [LARGE SCALE GENOMIC DNA]</scope>
    <source>
        <strain evidence="4 5">NRRL B-3589</strain>
    </source>
</reference>
<keyword evidence="1" id="KW-0175">Coiled coil</keyword>
<feature type="non-terminal residue" evidence="4">
    <location>
        <position position="1"/>
    </location>
</feature>
<dbReference type="InterPro" id="IPR015199">
    <property type="entry name" value="DNA_pol_III_delta_C"/>
</dbReference>
<sequence length="152" mass="16316">CLKAAQELLDAAGEDAKQVAEEVDAKETEELRAALGAAAGTGGRLPRGTAGAMKELQDRQKRRSTRTQRDSLDLALIDLMSFYRDVLALQLGSRVALANADVRAAVERIASGTKPEQTLRRIESVIACRQALDRNVAPLLAVESMTMALRAG</sequence>
<dbReference type="Pfam" id="PF09115">
    <property type="entry name" value="DNApol3-delta_C"/>
    <property type="match status" value="1"/>
</dbReference>
<keyword evidence="5" id="KW-1185">Reference proteome</keyword>
<comment type="caution">
    <text evidence="4">The sequence shown here is derived from an EMBL/GenBank/DDBJ whole genome shotgun (WGS) entry which is preliminary data.</text>
</comment>
<evidence type="ECO:0000259" key="3">
    <source>
        <dbReference type="Pfam" id="PF09115"/>
    </source>
</evidence>
<evidence type="ECO:0000313" key="5">
    <source>
        <dbReference type="Proteomes" id="UP000037020"/>
    </source>
</evidence>
<protein>
    <submittedName>
        <fullName evidence="4">DNA polymerase III subunit delta</fullName>
        <ecNumber evidence="4">2.7.7.7</ecNumber>
    </submittedName>
</protein>
<evidence type="ECO:0000256" key="1">
    <source>
        <dbReference type="SAM" id="Coils"/>
    </source>
</evidence>
<dbReference type="EMBL" id="LGUT01004150">
    <property type="protein sequence ID" value="KOG59246.1"/>
    <property type="molecule type" value="Genomic_DNA"/>
</dbReference>
<accession>A0ABR5IT96</accession>